<comment type="caution">
    <text evidence="1">The sequence shown here is derived from an EMBL/GenBank/DDBJ whole genome shotgun (WGS) entry which is preliminary data.</text>
</comment>
<dbReference type="AlphaFoldDB" id="A0A834WJA2"/>
<dbReference type="OrthoDB" id="442731at2759"/>
<evidence type="ECO:0000313" key="1">
    <source>
        <dbReference type="EMBL" id="KAF7825230.1"/>
    </source>
</evidence>
<dbReference type="InterPro" id="IPR035992">
    <property type="entry name" value="Ricin_B-like_lectins"/>
</dbReference>
<proteinExistence type="predicted"/>
<dbReference type="PANTHER" id="PTHR31263">
    <property type="entry name" value="CELLULASE FAMILY PROTEIN (AFU_ORTHOLOGUE AFUA_5G14560)"/>
    <property type="match status" value="1"/>
</dbReference>
<dbReference type="SUPFAM" id="SSF50370">
    <property type="entry name" value="Ricin B-like lectins"/>
    <property type="match status" value="1"/>
</dbReference>
<dbReference type="EMBL" id="JAAIUW010000006">
    <property type="protein sequence ID" value="KAF7825230.1"/>
    <property type="molecule type" value="Genomic_DNA"/>
</dbReference>
<dbReference type="Proteomes" id="UP000634136">
    <property type="component" value="Unassembled WGS sequence"/>
</dbReference>
<sequence>MVFETHLYSWSGIGTLKLRDIWTKQPLNRICANSKRGIDYSAGFLTFGKNNNSSVFPLIFTEFGFDQEGSSEGGYYLREDKVQLEETFGVFDASWEQLRFPNFTEKFQLLQRKIQDPTSNLPTSNILYHPLSGQCVQINSKNELELGSCESKVRWAHKDGAHHDQILLVGTKRCLTSTGEGNPAVVSSSSSDCQSNSKSSSWKHVSLSKLHLASSSMDEHGKQMLCLHKDSNSPRIVTQRCICVDDDSTCLDDPRAQWFQLVPTNV</sequence>
<name>A0A834WJA2_9FABA</name>
<dbReference type="GO" id="GO:0016787">
    <property type="term" value="F:hydrolase activity"/>
    <property type="evidence" value="ECO:0007669"/>
    <property type="project" value="UniProtKB-KW"/>
</dbReference>
<protein>
    <submittedName>
        <fullName evidence="1">Glycosyl hydrolase 5 family protein-like</fullName>
    </submittedName>
</protein>
<reference evidence="1" key="1">
    <citation type="submission" date="2020-09" db="EMBL/GenBank/DDBJ databases">
        <title>Genome-Enabled Discovery of Anthraquinone Biosynthesis in Senna tora.</title>
        <authorList>
            <person name="Kang S.-H."/>
            <person name="Pandey R.P."/>
            <person name="Lee C.-M."/>
            <person name="Sim J.-S."/>
            <person name="Jeong J.-T."/>
            <person name="Choi B.-S."/>
            <person name="Jung M."/>
            <person name="Ginzburg D."/>
            <person name="Zhao K."/>
            <person name="Won S.Y."/>
            <person name="Oh T.-J."/>
            <person name="Yu Y."/>
            <person name="Kim N.-H."/>
            <person name="Lee O.R."/>
            <person name="Lee T.-H."/>
            <person name="Bashyal P."/>
            <person name="Kim T.-S."/>
            <person name="Lee W.-H."/>
            <person name="Kawkins C."/>
            <person name="Kim C.-K."/>
            <person name="Kim J.S."/>
            <person name="Ahn B.O."/>
            <person name="Rhee S.Y."/>
            <person name="Sohng J.K."/>
        </authorList>
    </citation>
    <scope>NUCLEOTIDE SEQUENCE</scope>
    <source>
        <tissue evidence="1">Leaf</tissue>
    </source>
</reference>
<dbReference type="PANTHER" id="PTHR31263:SF50">
    <property type="entry name" value="HYDROLYZING O-GLYCOSYL COMPOUNDS HYDROLASE"/>
    <property type="match status" value="1"/>
</dbReference>
<evidence type="ECO:0000313" key="2">
    <source>
        <dbReference type="Proteomes" id="UP000634136"/>
    </source>
</evidence>
<keyword evidence="2" id="KW-1185">Reference proteome</keyword>
<organism evidence="1 2">
    <name type="scientific">Senna tora</name>
    <dbReference type="NCBI Taxonomy" id="362788"/>
    <lineage>
        <taxon>Eukaryota</taxon>
        <taxon>Viridiplantae</taxon>
        <taxon>Streptophyta</taxon>
        <taxon>Embryophyta</taxon>
        <taxon>Tracheophyta</taxon>
        <taxon>Spermatophyta</taxon>
        <taxon>Magnoliopsida</taxon>
        <taxon>eudicotyledons</taxon>
        <taxon>Gunneridae</taxon>
        <taxon>Pentapetalae</taxon>
        <taxon>rosids</taxon>
        <taxon>fabids</taxon>
        <taxon>Fabales</taxon>
        <taxon>Fabaceae</taxon>
        <taxon>Caesalpinioideae</taxon>
        <taxon>Cassia clade</taxon>
        <taxon>Senna</taxon>
    </lineage>
</organism>
<accession>A0A834WJA2</accession>
<gene>
    <name evidence="1" type="ORF">G2W53_016394</name>
</gene>
<keyword evidence="1" id="KW-0378">Hydrolase</keyword>